<keyword evidence="6" id="KW-0406">Ion transport</keyword>
<comment type="caution">
    <text evidence="9">The sequence shown here is derived from an EMBL/GenBank/DDBJ whole genome shotgun (WGS) entry which is preliminary data.</text>
</comment>
<feature type="transmembrane region" description="Helical" evidence="8">
    <location>
        <begin position="541"/>
        <end position="565"/>
    </location>
</feature>
<feature type="transmembrane region" description="Helical" evidence="8">
    <location>
        <begin position="431"/>
        <end position="450"/>
    </location>
</feature>
<evidence type="ECO:0000256" key="6">
    <source>
        <dbReference type="ARBA" id="ARBA00023065"/>
    </source>
</evidence>
<dbReference type="PANTHER" id="PTHR11629">
    <property type="entry name" value="VACUOLAR PROTON ATPASES"/>
    <property type="match status" value="1"/>
</dbReference>
<comment type="similarity">
    <text evidence="2">Belongs to the V-ATPase 116 kDa subunit family.</text>
</comment>
<organism evidence="9 10">
    <name type="scientific">Kaistia hirudinis</name>
    <dbReference type="NCBI Taxonomy" id="1293440"/>
    <lineage>
        <taxon>Bacteria</taxon>
        <taxon>Pseudomonadati</taxon>
        <taxon>Pseudomonadota</taxon>
        <taxon>Alphaproteobacteria</taxon>
        <taxon>Hyphomicrobiales</taxon>
        <taxon>Kaistiaceae</taxon>
        <taxon>Kaistia</taxon>
    </lineage>
</organism>
<protein>
    <submittedName>
        <fullName evidence="9">V/A-type H+-transporting ATPase subunit I</fullName>
    </submittedName>
</protein>
<feature type="transmembrane region" description="Helical" evidence="8">
    <location>
        <begin position="318"/>
        <end position="343"/>
    </location>
</feature>
<evidence type="ECO:0000256" key="7">
    <source>
        <dbReference type="ARBA" id="ARBA00023136"/>
    </source>
</evidence>
<keyword evidence="10" id="KW-1185">Reference proteome</keyword>
<dbReference type="GO" id="GO:0051117">
    <property type="term" value="F:ATPase binding"/>
    <property type="evidence" value="ECO:0007669"/>
    <property type="project" value="TreeGrafter"/>
</dbReference>
<feature type="transmembrane region" description="Helical" evidence="8">
    <location>
        <begin position="508"/>
        <end position="529"/>
    </location>
</feature>
<dbReference type="EMBL" id="JACIDS010000005">
    <property type="protein sequence ID" value="MBB3933263.1"/>
    <property type="molecule type" value="Genomic_DNA"/>
</dbReference>
<gene>
    <name evidence="9" type="ORF">GGR25_004327</name>
</gene>
<feature type="transmembrane region" description="Helical" evidence="8">
    <location>
        <begin position="456"/>
        <end position="475"/>
    </location>
</feature>
<evidence type="ECO:0000256" key="1">
    <source>
        <dbReference type="ARBA" id="ARBA00004141"/>
    </source>
</evidence>
<evidence type="ECO:0000256" key="5">
    <source>
        <dbReference type="ARBA" id="ARBA00022989"/>
    </source>
</evidence>
<dbReference type="InterPro" id="IPR002490">
    <property type="entry name" value="V-ATPase_116kDa_su"/>
</dbReference>
<proteinExistence type="inferred from homology"/>
<dbReference type="AlphaFoldDB" id="A0A840AVK7"/>
<keyword evidence="5 8" id="KW-1133">Transmembrane helix</keyword>
<accession>A0A840AVK7</accession>
<evidence type="ECO:0000256" key="3">
    <source>
        <dbReference type="ARBA" id="ARBA00022448"/>
    </source>
</evidence>
<sequence>MSIVPMKRVAVCGPLPEKEATLEALQRLGVLHLIPLKVADPLAPTDAAERNRARTAFRHIADSPEQRRYYRPGRTFDLAAVVAKINENRRHLRRLSDLRDDLVHRIADVAIWGDIVFPPIDALGRERLWFYVLPLKERRALDAVELPWAIVGRDTTHLFVVVIHPDEPPASLLPVPRTHFGAKPLHALRAELEETEIALDKAKAERGELTRWRLLLGAELAEAEDADERRDVAGRTLDTDGLFAVQGWAPAESAAAIEALAEERRLAVLVETPTVNDRPPTLLRPKDDRLGGGADLTYFYTTPAYGAWDPSFVVFTSFAIFFAMIMADAGYAVVIGLITAWFWRRMGETASGQRMRVMLAVIAGASLIYGVLAGSYFGVAPRAGSLLAKIAIVHITNFDEMMKLSVVIGAVHVGIALAATAWLARSSLRALVPIGWLAVILGGLMLWLGAGSLNHGGGAFVGAGLASVFVGSATARPAKTATDWLLCVADGFMGLTSITKLFGDILSYLRLFALGLASASLAETFNGMASGLQFSRPGLGLLAAILILAFGHAINFVIGIMGGVVHGLRLNYIEFFGWGLSEEGYPFRAFAKREIPE</sequence>
<evidence type="ECO:0000313" key="10">
    <source>
        <dbReference type="Proteomes" id="UP000553963"/>
    </source>
</evidence>
<evidence type="ECO:0000256" key="4">
    <source>
        <dbReference type="ARBA" id="ARBA00022692"/>
    </source>
</evidence>
<dbReference type="GO" id="GO:0016471">
    <property type="term" value="C:vacuolar proton-transporting V-type ATPase complex"/>
    <property type="evidence" value="ECO:0007669"/>
    <property type="project" value="TreeGrafter"/>
</dbReference>
<evidence type="ECO:0000256" key="2">
    <source>
        <dbReference type="ARBA" id="ARBA00009904"/>
    </source>
</evidence>
<dbReference type="Proteomes" id="UP000553963">
    <property type="component" value="Unassembled WGS sequence"/>
</dbReference>
<name>A0A840AVK7_9HYPH</name>
<comment type="subcellular location">
    <subcellularLocation>
        <location evidence="1">Membrane</location>
        <topology evidence="1">Multi-pass membrane protein</topology>
    </subcellularLocation>
</comment>
<keyword evidence="3" id="KW-0813">Transport</keyword>
<feature type="transmembrane region" description="Helical" evidence="8">
    <location>
        <begin position="355"/>
        <end position="377"/>
    </location>
</feature>
<keyword evidence="7 8" id="KW-0472">Membrane</keyword>
<dbReference type="RefSeq" id="WP_183400898.1">
    <property type="nucleotide sequence ID" value="NZ_JACIDS010000005.1"/>
</dbReference>
<feature type="transmembrane region" description="Helical" evidence="8">
    <location>
        <begin position="404"/>
        <end position="424"/>
    </location>
</feature>
<dbReference type="GO" id="GO:0046961">
    <property type="term" value="F:proton-transporting ATPase activity, rotational mechanism"/>
    <property type="evidence" value="ECO:0007669"/>
    <property type="project" value="InterPro"/>
</dbReference>
<dbReference type="PANTHER" id="PTHR11629:SF63">
    <property type="entry name" value="V-TYPE PROTON ATPASE SUBUNIT A"/>
    <property type="match status" value="1"/>
</dbReference>
<reference evidence="9 10" key="1">
    <citation type="submission" date="2020-08" db="EMBL/GenBank/DDBJ databases">
        <title>Genomic Encyclopedia of Type Strains, Phase IV (KMG-IV): sequencing the most valuable type-strain genomes for metagenomic binning, comparative biology and taxonomic classification.</title>
        <authorList>
            <person name="Goeker M."/>
        </authorList>
    </citation>
    <scope>NUCLEOTIDE SEQUENCE [LARGE SCALE GENOMIC DNA]</scope>
    <source>
        <strain evidence="9 10">DSM 25966</strain>
    </source>
</reference>
<evidence type="ECO:0000313" key="9">
    <source>
        <dbReference type="EMBL" id="MBB3933263.1"/>
    </source>
</evidence>
<dbReference type="GO" id="GO:0033179">
    <property type="term" value="C:proton-transporting V-type ATPase, V0 domain"/>
    <property type="evidence" value="ECO:0007669"/>
    <property type="project" value="InterPro"/>
</dbReference>
<dbReference type="GO" id="GO:0007035">
    <property type="term" value="P:vacuolar acidification"/>
    <property type="evidence" value="ECO:0007669"/>
    <property type="project" value="TreeGrafter"/>
</dbReference>
<evidence type="ECO:0000256" key="8">
    <source>
        <dbReference type="SAM" id="Phobius"/>
    </source>
</evidence>
<keyword evidence="4 8" id="KW-0812">Transmembrane</keyword>